<protein>
    <recommendedName>
        <fullName evidence="1">KRAB domain-containing protein</fullName>
    </recommendedName>
</protein>
<organism evidence="2 3">
    <name type="scientific">Cnephaeus nilssonii</name>
    <name type="common">Northern bat</name>
    <name type="synonym">Eptesicus nilssonii</name>
    <dbReference type="NCBI Taxonomy" id="3371016"/>
    <lineage>
        <taxon>Eukaryota</taxon>
        <taxon>Metazoa</taxon>
        <taxon>Chordata</taxon>
        <taxon>Craniata</taxon>
        <taxon>Vertebrata</taxon>
        <taxon>Euteleostomi</taxon>
        <taxon>Mammalia</taxon>
        <taxon>Eutheria</taxon>
        <taxon>Laurasiatheria</taxon>
        <taxon>Chiroptera</taxon>
        <taxon>Yangochiroptera</taxon>
        <taxon>Vespertilionidae</taxon>
        <taxon>Cnephaeus</taxon>
    </lineage>
</organism>
<dbReference type="Proteomes" id="UP001177744">
    <property type="component" value="Unassembled WGS sequence"/>
</dbReference>
<dbReference type="InterPro" id="IPR036051">
    <property type="entry name" value="KRAB_dom_sf"/>
</dbReference>
<dbReference type="CDD" id="cd07765">
    <property type="entry name" value="KRAB_A-box"/>
    <property type="match status" value="1"/>
</dbReference>
<dbReference type="SUPFAM" id="SSF109640">
    <property type="entry name" value="KRAB domain (Kruppel-associated box)"/>
    <property type="match status" value="1"/>
</dbReference>
<feature type="domain" description="KRAB" evidence="1">
    <location>
        <begin position="62"/>
        <end position="107"/>
    </location>
</feature>
<dbReference type="EMBL" id="JAULJE010000021">
    <property type="protein sequence ID" value="KAK1329800.1"/>
    <property type="molecule type" value="Genomic_DNA"/>
</dbReference>
<proteinExistence type="predicted"/>
<dbReference type="PANTHER" id="PTHR23232:SF133">
    <property type="entry name" value="RIKEN CDNA 1700020N01 GENE"/>
    <property type="match status" value="1"/>
</dbReference>
<evidence type="ECO:0000259" key="1">
    <source>
        <dbReference type="PROSITE" id="PS50805"/>
    </source>
</evidence>
<dbReference type="GO" id="GO:0006355">
    <property type="term" value="P:regulation of DNA-templated transcription"/>
    <property type="evidence" value="ECO:0007669"/>
    <property type="project" value="InterPro"/>
</dbReference>
<dbReference type="PANTHER" id="PTHR23232">
    <property type="entry name" value="KRAB DOMAIN C2H2 ZINC FINGER"/>
    <property type="match status" value="1"/>
</dbReference>
<dbReference type="Pfam" id="PF01352">
    <property type="entry name" value="KRAB"/>
    <property type="match status" value="1"/>
</dbReference>
<reference evidence="2" key="1">
    <citation type="submission" date="2023-06" db="EMBL/GenBank/DDBJ databases">
        <title>Reference genome for the Northern bat (Eptesicus nilssonii), a most northern bat species.</title>
        <authorList>
            <person name="Laine V.N."/>
            <person name="Pulliainen A.T."/>
            <person name="Lilley T.M."/>
        </authorList>
    </citation>
    <scope>NUCLEOTIDE SEQUENCE</scope>
    <source>
        <strain evidence="2">BLF_Eptnil</strain>
        <tissue evidence="2">Kidney</tissue>
    </source>
</reference>
<comment type="caution">
    <text evidence="2">The sequence shown here is derived from an EMBL/GenBank/DDBJ whole genome shotgun (WGS) entry which is preliminary data.</text>
</comment>
<dbReference type="SMART" id="SM00349">
    <property type="entry name" value="KRAB"/>
    <property type="match status" value="1"/>
</dbReference>
<dbReference type="Gene3D" id="6.10.140.140">
    <property type="match status" value="1"/>
</dbReference>
<sequence length="107" mass="12171">MSVVASEAQPVQGGEDRADWHLRFPEGVGCEDWRTDQRLQGGRHSLIGAFPAVETLRGRVGVTFEDIALYFSREEWSLLDEGQRQLYLNVMLENFEILSSLERQSAD</sequence>
<dbReference type="InterPro" id="IPR050169">
    <property type="entry name" value="Krueppel_C2H2_ZnF"/>
</dbReference>
<keyword evidence="3" id="KW-1185">Reference proteome</keyword>
<dbReference type="AlphaFoldDB" id="A0AA40HEJ0"/>
<dbReference type="PROSITE" id="PS50805">
    <property type="entry name" value="KRAB"/>
    <property type="match status" value="1"/>
</dbReference>
<gene>
    <name evidence="2" type="ORF">QTO34_009983</name>
</gene>
<evidence type="ECO:0000313" key="2">
    <source>
        <dbReference type="EMBL" id="KAK1329800.1"/>
    </source>
</evidence>
<name>A0AA40HEJ0_CNENI</name>
<evidence type="ECO:0000313" key="3">
    <source>
        <dbReference type="Proteomes" id="UP001177744"/>
    </source>
</evidence>
<accession>A0AA40HEJ0</accession>
<dbReference type="InterPro" id="IPR001909">
    <property type="entry name" value="KRAB"/>
</dbReference>